<dbReference type="InterPro" id="IPR037123">
    <property type="entry name" value="PRibGlycinamide_synth_C_sf"/>
</dbReference>
<dbReference type="InterPro" id="IPR011761">
    <property type="entry name" value="ATP-grasp"/>
</dbReference>
<dbReference type="InterPro" id="IPR016185">
    <property type="entry name" value="PreATP-grasp_dom_sf"/>
</dbReference>
<dbReference type="Gene3D" id="3.90.600.10">
    <property type="entry name" value="Phosphoribosylglycinamide synthetase, C-terminal domain"/>
    <property type="match status" value="1"/>
</dbReference>
<dbReference type="Pfam" id="PF02843">
    <property type="entry name" value="GARS_C"/>
    <property type="match status" value="1"/>
</dbReference>
<dbReference type="GO" id="GO:0006189">
    <property type="term" value="P:'de novo' IMP biosynthetic process"/>
    <property type="evidence" value="ECO:0007669"/>
    <property type="project" value="UniProtKB-UniRule"/>
</dbReference>
<evidence type="ECO:0000313" key="15">
    <source>
        <dbReference type="EMBL" id="MBJ7599408.1"/>
    </source>
</evidence>
<evidence type="ECO:0000256" key="6">
    <source>
        <dbReference type="ARBA" id="ARBA00022741"/>
    </source>
</evidence>
<keyword evidence="16" id="KW-1185">Reference proteome</keyword>
<reference evidence="15" key="1">
    <citation type="submission" date="2020-10" db="EMBL/GenBank/DDBJ databases">
        <title>Ca. Dormibacterota MAGs.</title>
        <authorList>
            <person name="Montgomery K."/>
        </authorList>
    </citation>
    <scope>NUCLEOTIDE SEQUENCE [LARGE SCALE GENOMIC DNA]</scope>
    <source>
        <strain evidence="15">SC8812_S17_10</strain>
    </source>
</reference>
<organism evidence="15 16">
    <name type="scientific">Candidatus Nephthysia bennettiae</name>
    <dbReference type="NCBI Taxonomy" id="3127016"/>
    <lineage>
        <taxon>Bacteria</taxon>
        <taxon>Bacillati</taxon>
        <taxon>Candidatus Dormiibacterota</taxon>
        <taxon>Candidatus Dormibacteria</taxon>
        <taxon>Candidatus Dormibacterales</taxon>
        <taxon>Candidatus Dormibacteraceae</taxon>
        <taxon>Candidatus Nephthysia</taxon>
    </lineage>
</organism>
<evidence type="ECO:0000259" key="14">
    <source>
        <dbReference type="PROSITE" id="PS50975"/>
    </source>
</evidence>
<evidence type="ECO:0000313" key="16">
    <source>
        <dbReference type="Proteomes" id="UP000612893"/>
    </source>
</evidence>
<evidence type="ECO:0000256" key="9">
    <source>
        <dbReference type="ARBA" id="ARBA00038345"/>
    </source>
</evidence>
<evidence type="ECO:0000256" key="1">
    <source>
        <dbReference type="ARBA" id="ARBA00001936"/>
    </source>
</evidence>
<evidence type="ECO:0000256" key="11">
    <source>
        <dbReference type="ARBA" id="ARBA00042864"/>
    </source>
</evidence>
<dbReference type="EMBL" id="JAEKNR010000152">
    <property type="protein sequence ID" value="MBJ7599408.1"/>
    <property type="molecule type" value="Genomic_DNA"/>
</dbReference>
<dbReference type="Gene3D" id="3.30.470.20">
    <property type="entry name" value="ATP-grasp fold, B domain"/>
    <property type="match status" value="1"/>
</dbReference>
<comment type="cofactor">
    <cofactor evidence="1">
        <name>Mn(2+)</name>
        <dbReference type="ChEBI" id="CHEBI:29035"/>
    </cofactor>
</comment>
<dbReference type="NCBIfam" id="TIGR00877">
    <property type="entry name" value="purD"/>
    <property type="match status" value="1"/>
</dbReference>
<feature type="domain" description="ATP-grasp" evidence="14">
    <location>
        <begin position="107"/>
        <end position="313"/>
    </location>
</feature>
<comment type="caution">
    <text evidence="15">The sequence shown here is derived from an EMBL/GenBank/DDBJ whole genome shotgun (WGS) entry which is preliminary data.</text>
</comment>
<dbReference type="PROSITE" id="PS00184">
    <property type="entry name" value="GARS"/>
    <property type="match status" value="1"/>
</dbReference>
<dbReference type="RefSeq" id="WP_338202899.1">
    <property type="nucleotide sequence ID" value="NZ_JAEKNR010000152.1"/>
</dbReference>
<keyword evidence="8 13" id="KW-0067">ATP-binding</keyword>
<dbReference type="SUPFAM" id="SSF56059">
    <property type="entry name" value="Glutathione synthetase ATP-binding domain-like"/>
    <property type="match status" value="1"/>
</dbReference>
<evidence type="ECO:0000256" key="7">
    <source>
        <dbReference type="ARBA" id="ARBA00022755"/>
    </source>
</evidence>
<dbReference type="Pfam" id="PF02844">
    <property type="entry name" value="GARS_N"/>
    <property type="match status" value="1"/>
</dbReference>
<dbReference type="PROSITE" id="PS50975">
    <property type="entry name" value="ATP_GRASP"/>
    <property type="match status" value="1"/>
</dbReference>
<dbReference type="Gene3D" id="3.30.1490.20">
    <property type="entry name" value="ATP-grasp fold, A domain"/>
    <property type="match status" value="1"/>
</dbReference>
<dbReference type="InterPro" id="IPR020560">
    <property type="entry name" value="PRibGlycinamide_synth_C-dom"/>
</dbReference>
<comment type="pathway">
    <text evidence="3 12">Purine metabolism; IMP biosynthesis via de novo pathway; N(1)-(5-phospho-D-ribosyl)glycinamide from 5-phospho-alpha-D-ribose 1-diphosphate: step 2/2.</text>
</comment>
<comment type="catalytic activity">
    <reaction evidence="12">
        <text>5-phospho-beta-D-ribosylamine + glycine + ATP = N(1)-(5-phospho-beta-D-ribosyl)glycinamide + ADP + phosphate + H(+)</text>
        <dbReference type="Rhea" id="RHEA:17453"/>
        <dbReference type="ChEBI" id="CHEBI:15378"/>
        <dbReference type="ChEBI" id="CHEBI:30616"/>
        <dbReference type="ChEBI" id="CHEBI:43474"/>
        <dbReference type="ChEBI" id="CHEBI:57305"/>
        <dbReference type="ChEBI" id="CHEBI:58681"/>
        <dbReference type="ChEBI" id="CHEBI:143788"/>
        <dbReference type="ChEBI" id="CHEBI:456216"/>
        <dbReference type="EC" id="6.3.4.13"/>
    </reaction>
</comment>
<keyword evidence="6 13" id="KW-0547">Nucleotide-binding</keyword>
<dbReference type="SMART" id="SM01209">
    <property type="entry name" value="GARS_A"/>
    <property type="match status" value="1"/>
</dbReference>
<dbReference type="GO" id="GO:0004637">
    <property type="term" value="F:phosphoribosylamine-glycine ligase activity"/>
    <property type="evidence" value="ECO:0007669"/>
    <property type="project" value="UniProtKB-UniRule"/>
</dbReference>
<gene>
    <name evidence="12 15" type="primary">purD</name>
    <name evidence="15" type="ORF">JF922_15190</name>
</gene>
<dbReference type="EC" id="6.3.4.13" evidence="4 12"/>
<evidence type="ECO:0000256" key="5">
    <source>
        <dbReference type="ARBA" id="ARBA00022598"/>
    </source>
</evidence>
<dbReference type="HAMAP" id="MF_00138">
    <property type="entry name" value="GARS"/>
    <property type="match status" value="1"/>
</dbReference>
<protein>
    <recommendedName>
        <fullName evidence="4 12">Phosphoribosylamine--glycine ligase</fullName>
        <ecNumber evidence="4 12">6.3.4.13</ecNumber>
    </recommendedName>
    <alternativeName>
        <fullName evidence="12">GARS</fullName>
    </alternativeName>
    <alternativeName>
        <fullName evidence="10 12">Glycinamide ribonucleotide synthetase</fullName>
    </alternativeName>
    <alternativeName>
        <fullName evidence="11 12">Phosphoribosylglycinamide synthetase</fullName>
    </alternativeName>
</protein>
<evidence type="ECO:0000256" key="8">
    <source>
        <dbReference type="ARBA" id="ARBA00022840"/>
    </source>
</evidence>
<dbReference type="InterPro" id="IPR013815">
    <property type="entry name" value="ATP_grasp_subdomain_1"/>
</dbReference>
<accession>A0A934KBN6</accession>
<dbReference type="PANTHER" id="PTHR43472">
    <property type="entry name" value="PHOSPHORIBOSYLAMINE--GLYCINE LIGASE"/>
    <property type="match status" value="1"/>
</dbReference>
<evidence type="ECO:0000256" key="4">
    <source>
        <dbReference type="ARBA" id="ARBA00013255"/>
    </source>
</evidence>
<evidence type="ECO:0000256" key="2">
    <source>
        <dbReference type="ARBA" id="ARBA00001946"/>
    </source>
</evidence>
<dbReference type="AlphaFoldDB" id="A0A934KBN6"/>
<dbReference type="PANTHER" id="PTHR43472:SF1">
    <property type="entry name" value="PHOSPHORIBOSYLAMINE--GLYCINE LIGASE, CHLOROPLASTIC"/>
    <property type="match status" value="1"/>
</dbReference>
<dbReference type="GO" id="GO:0005524">
    <property type="term" value="F:ATP binding"/>
    <property type="evidence" value="ECO:0007669"/>
    <property type="project" value="UniProtKB-UniRule"/>
</dbReference>
<evidence type="ECO:0000256" key="3">
    <source>
        <dbReference type="ARBA" id="ARBA00005174"/>
    </source>
</evidence>
<sequence>MRILIVGSGAREHALAWKLARSPLTERLYAAPGNGGTPAVARNVPVSADEPDKLVKLARKEKLDLVVLGPESAVAAGVGDALRHAGVPVFGPSREPGRIETSKAFAKELMGAAGIPTAAHEVFTEPAPAIRWARARQGQVAVKADGLALGKGVLVCSGMAQAQAAIEAMLVQRTFGRAGATVVLEERIEGPEISIFGVTDGERVVPLAAARDFKRAREGDEGPNTGGMGAYSPPAGITAAMVEEITDMVLRPAVRELARRGLEYRGVLFAGLMLTAHGPRVIEFNARFGDPETQVLIPRLSTDLVPLMLAAALGELPERPRMEWNPRPAVGIVVASGGYPETYETGFPIEGLASMPPGVLLFHAGTRLLPDGTLVTSGGRVLTSVGMGATVEEARMGALSGAVRVRFAGAYYRRDIGQEAVGVG</sequence>
<dbReference type="Gene3D" id="3.40.50.20">
    <property type="match status" value="1"/>
</dbReference>
<dbReference type="SMART" id="SM01210">
    <property type="entry name" value="GARS_C"/>
    <property type="match status" value="1"/>
</dbReference>
<dbReference type="InterPro" id="IPR000115">
    <property type="entry name" value="PRibGlycinamide_synth"/>
</dbReference>
<dbReference type="InterPro" id="IPR020562">
    <property type="entry name" value="PRibGlycinamide_synth_N"/>
</dbReference>
<evidence type="ECO:0000256" key="13">
    <source>
        <dbReference type="PROSITE-ProRule" id="PRU00409"/>
    </source>
</evidence>
<comment type="similarity">
    <text evidence="9 12">Belongs to the GARS family.</text>
</comment>
<keyword evidence="5 12" id="KW-0436">Ligase</keyword>
<proteinExistence type="inferred from homology"/>
<dbReference type="SUPFAM" id="SSF52440">
    <property type="entry name" value="PreATP-grasp domain"/>
    <property type="match status" value="1"/>
</dbReference>
<dbReference type="Pfam" id="PF01071">
    <property type="entry name" value="GARS_A"/>
    <property type="match status" value="1"/>
</dbReference>
<dbReference type="InterPro" id="IPR020559">
    <property type="entry name" value="PRibGlycinamide_synth_CS"/>
</dbReference>
<name>A0A934KBN6_9BACT</name>
<dbReference type="InterPro" id="IPR011054">
    <property type="entry name" value="Rudment_hybrid_motif"/>
</dbReference>
<evidence type="ECO:0000256" key="10">
    <source>
        <dbReference type="ARBA" id="ARBA00042242"/>
    </source>
</evidence>
<dbReference type="SUPFAM" id="SSF51246">
    <property type="entry name" value="Rudiment single hybrid motif"/>
    <property type="match status" value="1"/>
</dbReference>
<comment type="cofactor">
    <cofactor evidence="2">
        <name>Mg(2+)</name>
        <dbReference type="ChEBI" id="CHEBI:18420"/>
    </cofactor>
</comment>
<dbReference type="Proteomes" id="UP000612893">
    <property type="component" value="Unassembled WGS sequence"/>
</dbReference>
<dbReference type="InterPro" id="IPR020561">
    <property type="entry name" value="PRibGlycinamid_synth_ATP-grasp"/>
</dbReference>
<keyword evidence="7 12" id="KW-0658">Purine biosynthesis</keyword>
<evidence type="ECO:0000256" key="12">
    <source>
        <dbReference type="HAMAP-Rule" id="MF_00138"/>
    </source>
</evidence>